<dbReference type="InterPro" id="IPR050508">
    <property type="entry name" value="Methyltransf_Superfamily"/>
</dbReference>
<feature type="domain" description="Methyltransferase type 11" evidence="1">
    <location>
        <begin position="48"/>
        <end position="141"/>
    </location>
</feature>
<dbReference type="PANTHER" id="PTHR42912">
    <property type="entry name" value="METHYLTRANSFERASE"/>
    <property type="match status" value="1"/>
</dbReference>
<accession>A0A8S8XDR8</accession>
<dbReference type="InterPro" id="IPR029063">
    <property type="entry name" value="SAM-dependent_MTases_sf"/>
</dbReference>
<protein>
    <submittedName>
        <fullName evidence="2">SAM-dependent methyltransferase</fullName>
    </submittedName>
</protein>
<dbReference type="InterPro" id="IPR013216">
    <property type="entry name" value="Methyltransf_11"/>
</dbReference>
<comment type="caution">
    <text evidence="2">The sequence shown here is derived from an EMBL/GenBank/DDBJ whole genome shotgun (WGS) entry which is preliminary data.</text>
</comment>
<name>A0A8S8XDR8_9PROT</name>
<dbReference type="AlphaFoldDB" id="A0A8S8XDR8"/>
<evidence type="ECO:0000313" key="3">
    <source>
        <dbReference type="Proteomes" id="UP000681075"/>
    </source>
</evidence>
<proteinExistence type="predicted"/>
<dbReference type="Gene3D" id="3.40.50.150">
    <property type="entry name" value="Vaccinia Virus protein VP39"/>
    <property type="match status" value="1"/>
</dbReference>
<keyword evidence="2" id="KW-0808">Transferase</keyword>
<dbReference type="CDD" id="cd02440">
    <property type="entry name" value="AdoMet_MTases"/>
    <property type="match status" value="1"/>
</dbReference>
<gene>
    <name evidence="2" type="ORF">TMPK1_14970</name>
</gene>
<keyword evidence="3" id="KW-1185">Reference proteome</keyword>
<reference evidence="2" key="1">
    <citation type="submission" date="2021-02" db="EMBL/GenBank/DDBJ databases">
        <title>Genome sequence of Rhodospirillales sp. strain TMPK1 isolated from soil.</title>
        <authorList>
            <person name="Nakai R."/>
            <person name="Kusada H."/>
            <person name="Tamaki H."/>
        </authorList>
    </citation>
    <scope>NUCLEOTIDE SEQUENCE</scope>
    <source>
        <strain evidence="2">TMPK1</strain>
    </source>
</reference>
<evidence type="ECO:0000259" key="1">
    <source>
        <dbReference type="Pfam" id="PF08241"/>
    </source>
</evidence>
<dbReference type="RefSeq" id="WP_420242359.1">
    <property type="nucleotide sequence ID" value="NZ_BOPV01000001.1"/>
</dbReference>
<dbReference type="Proteomes" id="UP000681075">
    <property type="component" value="Unassembled WGS sequence"/>
</dbReference>
<dbReference type="EMBL" id="BOPV01000001">
    <property type="protein sequence ID" value="GIL39260.1"/>
    <property type="molecule type" value="Genomic_DNA"/>
</dbReference>
<dbReference type="Pfam" id="PF08241">
    <property type="entry name" value="Methyltransf_11"/>
    <property type="match status" value="1"/>
</dbReference>
<dbReference type="PANTHER" id="PTHR42912:SF80">
    <property type="entry name" value="METHYLTRANSFERASE DOMAIN-CONTAINING PROTEIN"/>
    <property type="match status" value="1"/>
</dbReference>
<evidence type="ECO:0000313" key="2">
    <source>
        <dbReference type="EMBL" id="GIL39260.1"/>
    </source>
</evidence>
<dbReference type="GO" id="GO:0008757">
    <property type="term" value="F:S-adenosylmethionine-dependent methyltransferase activity"/>
    <property type="evidence" value="ECO:0007669"/>
    <property type="project" value="InterPro"/>
</dbReference>
<dbReference type="GO" id="GO:0032259">
    <property type="term" value="P:methylation"/>
    <property type="evidence" value="ECO:0007669"/>
    <property type="project" value="UniProtKB-KW"/>
</dbReference>
<dbReference type="SUPFAM" id="SSF53335">
    <property type="entry name" value="S-adenosyl-L-methionine-dependent methyltransferases"/>
    <property type="match status" value="1"/>
</dbReference>
<keyword evidence="2" id="KW-0489">Methyltransferase</keyword>
<sequence>MTGIDPSSYDQFGDAYANKLEATPIHTHYARPATLALIGDDLAGQRVLDAGCGDGWYARQLAGRGADVTAIDGSDAMLAHARARSPATIQFQRADLGSALPFADASFDLVLSALAIHYMRDYRALFGEFARVLRVGGKLVITTHHVVSEVTTQNPADYFATEIFEDQWPGVGKVQYWRRPLSDVLQPLLDSGFAFEQIVEPQPLPSLQEINPTLYHELSTRPQFLFLRATRA</sequence>
<organism evidence="2 3">
    <name type="scientific">Roseiterribacter gracilis</name>
    <dbReference type="NCBI Taxonomy" id="2812848"/>
    <lineage>
        <taxon>Bacteria</taxon>
        <taxon>Pseudomonadati</taxon>
        <taxon>Pseudomonadota</taxon>
        <taxon>Alphaproteobacteria</taxon>
        <taxon>Rhodospirillales</taxon>
        <taxon>Roseiterribacteraceae</taxon>
        <taxon>Roseiterribacter</taxon>
    </lineage>
</organism>